<feature type="domain" description="Gp5/Type VI secretion system Vgr C-terminal trimerisation" evidence="5">
    <location>
        <begin position="633"/>
        <end position="696"/>
    </location>
</feature>
<dbReference type="SUPFAM" id="SSF69255">
    <property type="entry name" value="gp5 N-terminal domain-like"/>
    <property type="match status" value="1"/>
</dbReference>
<comment type="subcellular location">
    <subcellularLocation>
        <location evidence="1">Secreted</location>
    </subcellularLocation>
</comment>
<feature type="domain" description="Gp5/Type VI secretion system Vgr protein OB-fold" evidence="4">
    <location>
        <begin position="393"/>
        <end position="460"/>
    </location>
</feature>
<keyword evidence="7" id="KW-1185">Reference proteome</keyword>
<reference evidence="6 7" key="1">
    <citation type="submission" date="2022-10" db="EMBL/GenBank/DDBJ databases">
        <title>Ruegeria sp. nov., isolated from ocean surface water.</title>
        <authorList>
            <person name="He W."/>
            <person name="Wang L."/>
            <person name="Zhang D.-F."/>
        </authorList>
    </citation>
    <scope>NUCLEOTIDE SEQUENCE [LARGE SCALE GENOMIC DNA]</scope>
    <source>
        <strain evidence="6 7">WL0004</strain>
    </source>
</reference>
<dbReference type="NCBIfam" id="TIGR01646">
    <property type="entry name" value="vgr_GE"/>
    <property type="match status" value="1"/>
</dbReference>
<dbReference type="Pfam" id="PF04717">
    <property type="entry name" value="Phage_base_V"/>
    <property type="match status" value="1"/>
</dbReference>
<evidence type="ECO:0000313" key="6">
    <source>
        <dbReference type="EMBL" id="MCU9840393.1"/>
    </source>
</evidence>
<dbReference type="Gene3D" id="2.30.110.50">
    <property type="match status" value="1"/>
</dbReference>
<organism evidence="6 7">
    <name type="scientific">Ruegeria marisflavi</name>
    <dbReference type="NCBI Taxonomy" id="2984152"/>
    <lineage>
        <taxon>Bacteria</taxon>
        <taxon>Pseudomonadati</taxon>
        <taxon>Pseudomonadota</taxon>
        <taxon>Alphaproteobacteria</taxon>
        <taxon>Rhodobacterales</taxon>
        <taxon>Roseobacteraceae</taxon>
        <taxon>Ruegeria</taxon>
    </lineage>
</organism>
<evidence type="ECO:0000256" key="3">
    <source>
        <dbReference type="ARBA" id="ARBA00022525"/>
    </source>
</evidence>
<comment type="similarity">
    <text evidence="2">Belongs to the VgrG protein family.</text>
</comment>
<evidence type="ECO:0000256" key="2">
    <source>
        <dbReference type="ARBA" id="ARBA00005558"/>
    </source>
</evidence>
<dbReference type="InterPro" id="IPR037026">
    <property type="entry name" value="Vgr_OB-fold_dom_sf"/>
</dbReference>
<sequence>MFDDRDFVLNSPLPTTDDDALGGLRFCSLTGRDMAGSCFRYELTALSFDRDIESRDLLGEMVSLTIKGNPEPRYFNGYVDEFCFGGDTDDGMARYILILRPNLWFLSKTTDNRIFQEKTVPDIIEHVLAEHGISSYEFKLKSTYAPREYCVQYGESDLNFLERLMQHEGIWYYFTFDDGDHKLIFVDDNMSLESAPGYDTIAYDVNLRQGELSTECISEWKRTGRVVSASWTHTDYDFTRPSADLMAMDQLERDNSLANKKQYSYPGYYVDHSRGNKLAQVRNLSAQAKAERAEAQTSARGPSSGFLFQMAAHPRDSENNEFFFILQADYEIWDAQYFSGQGKRGVQNGFEARWLVQPQSHPYHPPRKARIPVMRGPQTAVVVGPAGEEIYTDEYSRVKVQFHWDREGKKDQHTTCFIRVSSVWAGSGWGFIQIPRIGQEVIVDFLEGDPDQPIITGRVYNAEQMPPYALPSNATQSGWKSNSSPGGGGFNELRFEDAKGSEEVYFQAEKDHNELVKNNESRTIGNDFYESVGNDARQEINHDRSEYVANNKDTTVDVNRTVLIGQNDTETVGVNRSLSVGSNETISVGSNSTETIGVNHTQTVGAIQTVSVGAVRVDTVGAAEQRTVGGPQSNDIGANRSVSVGASQTHSVGSDDSWTVGSNRSVQVGKNLVHTVSKNAVYTVGDNMTISVGKKLAIDAGDEILIKTGSASILMRKDGTIQIKGKDIKVQGSGKIDIKASSSIKMKGSKIDQN</sequence>
<accession>A0ABT2WWW4</accession>
<dbReference type="InterPro" id="IPR050708">
    <property type="entry name" value="T6SS_VgrG/RHS"/>
</dbReference>
<dbReference type="InterPro" id="IPR006531">
    <property type="entry name" value="Gp5/Vgr_OB"/>
</dbReference>
<dbReference type="InterPro" id="IPR017847">
    <property type="entry name" value="T6SS_RhsGE_Vgr_subset"/>
</dbReference>
<dbReference type="Pfam" id="PF05954">
    <property type="entry name" value="Phage_GPD"/>
    <property type="match status" value="1"/>
</dbReference>
<dbReference type="Gene3D" id="3.55.50.10">
    <property type="entry name" value="Baseplate protein-like domains"/>
    <property type="match status" value="1"/>
</dbReference>
<gene>
    <name evidence="6" type="primary">vgrG</name>
    <name evidence="6" type="ORF">OEZ49_21800</name>
</gene>
<evidence type="ECO:0000259" key="5">
    <source>
        <dbReference type="Pfam" id="PF22178"/>
    </source>
</evidence>
<dbReference type="PANTHER" id="PTHR32305:SF15">
    <property type="entry name" value="PROTEIN RHSA-RELATED"/>
    <property type="match status" value="1"/>
</dbReference>
<evidence type="ECO:0000259" key="4">
    <source>
        <dbReference type="Pfam" id="PF04717"/>
    </source>
</evidence>
<evidence type="ECO:0000256" key="1">
    <source>
        <dbReference type="ARBA" id="ARBA00004613"/>
    </source>
</evidence>
<dbReference type="Gene3D" id="2.40.50.230">
    <property type="entry name" value="Gp5 N-terminal domain"/>
    <property type="match status" value="1"/>
</dbReference>
<protein>
    <submittedName>
        <fullName evidence="6">Type VI secretion system tip protein VgrG</fullName>
    </submittedName>
</protein>
<dbReference type="SUPFAM" id="SSF69349">
    <property type="entry name" value="Phage fibre proteins"/>
    <property type="match status" value="2"/>
</dbReference>
<dbReference type="Proteomes" id="UP001321014">
    <property type="component" value="Unassembled WGS sequence"/>
</dbReference>
<dbReference type="Pfam" id="PF22178">
    <property type="entry name" value="Gp5_trimer_C"/>
    <property type="match status" value="2"/>
</dbReference>
<dbReference type="RefSeq" id="WP_263390264.1">
    <property type="nucleotide sequence ID" value="NZ_JAOVQN010000037.1"/>
</dbReference>
<dbReference type="EMBL" id="JAOVQN010000037">
    <property type="protein sequence ID" value="MCU9840393.1"/>
    <property type="molecule type" value="Genomic_DNA"/>
</dbReference>
<name>A0ABT2WWW4_9RHOB</name>
<dbReference type="PANTHER" id="PTHR32305">
    <property type="match status" value="1"/>
</dbReference>
<dbReference type="Gene3D" id="4.10.220.110">
    <property type="match status" value="1"/>
</dbReference>
<evidence type="ECO:0000313" key="7">
    <source>
        <dbReference type="Proteomes" id="UP001321014"/>
    </source>
</evidence>
<dbReference type="InterPro" id="IPR006533">
    <property type="entry name" value="T6SS_Vgr_RhsGE"/>
</dbReference>
<dbReference type="SUPFAM" id="SSF69279">
    <property type="entry name" value="Phage tail proteins"/>
    <property type="match status" value="2"/>
</dbReference>
<dbReference type="NCBIfam" id="TIGR03361">
    <property type="entry name" value="VI_Rhs_Vgr"/>
    <property type="match status" value="1"/>
</dbReference>
<comment type="caution">
    <text evidence="6">The sequence shown here is derived from an EMBL/GenBank/DDBJ whole genome shotgun (WGS) entry which is preliminary data.</text>
</comment>
<proteinExistence type="inferred from homology"/>
<feature type="domain" description="Gp5/Type VI secretion system Vgr C-terminal trimerisation" evidence="5">
    <location>
        <begin position="477"/>
        <end position="588"/>
    </location>
</feature>
<keyword evidence="3" id="KW-0964">Secreted</keyword>
<dbReference type="InterPro" id="IPR054030">
    <property type="entry name" value="Gp5_Vgr_C"/>
</dbReference>